<dbReference type="RefSeq" id="WP_270121531.1">
    <property type="nucleotide sequence ID" value="NZ_BAAAOM010000002.1"/>
</dbReference>
<name>A0A9X3PHM9_9ACTN</name>
<gene>
    <name evidence="2" type="ORF">J2S69_001190</name>
    <name evidence="1" type="ORF">O2L01_08785</name>
</gene>
<evidence type="ECO:0000313" key="2">
    <source>
        <dbReference type="EMBL" id="MDR7337471.1"/>
    </source>
</evidence>
<keyword evidence="4" id="KW-1185">Reference proteome</keyword>
<accession>A0A9X3PHM9</accession>
<protein>
    <submittedName>
        <fullName evidence="1">Uncharacterized protein</fullName>
    </submittedName>
</protein>
<comment type="caution">
    <text evidence="1">The sequence shown here is derived from an EMBL/GenBank/DDBJ whole genome shotgun (WGS) entry which is preliminary data.</text>
</comment>
<organism evidence="1 3">
    <name type="scientific">Glycomyces lechevalierae</name>
    <dbReference type="NCBI Taxonomy" id="256034"/>
    <lineage>
        <taxon>Bacteria</taxon>
        <taxon>Bacillati</taxon>
        <taxon>Actinomycetota</taxon>
        <taxon>Actinomycetes</taxon>
        <taxon>Glycomycetales</taxon>
        <taxon>Glycomycetaceae</taxon>
        <taxon>Glycomyces</taxon>
    </lineage>
</organism>
<dbReference type="SUPFAM" id="SSF51011">
    <property type="entry name" value="Glycosyl hydrolase domain"/>
    <property type="match status" value="1"/>
</dbReference>
<dbReference type="AlphaFoldDB" id="A0A9X3PHM9"/>
<sequence length="158" mass="17096">MTAPCHPSKPVRIEADACSHGEPLHHHRDLVVGAGRTAGEDGPEHNFQYIDEVLDRMLGAARYGAEATLAVGGQRTLEIEPSGREPGCRLLAEMVGLSRGDALAAWRSIGEPEPQSREESAALRAAARPQEVCKADAEGRLQFTVALRPWEIASLRQL</sequence>
<evidence type="ECO:0000313" key="4">
    <source>
        <dbReference type="Proteomes" id="UP001183604"/>
    </source>
</evidence>
<reference evidence="2 4" key="2">
    <citation type="submission" date="2023-07" db="EMBL/GenBank/DDBJ databases">
        <title>Sequencing the genomes of 1000 actinobacteria strains.</title>
        <authorList>
            <person name="Klenk H.-P."/>
        </authorList>
    </citation>
    <scope>NUCLEOTIDE SEQUENCE [LARGE SCALE GENOMIC DNA]</scope>
    <source>
        <strain evidence="2 4">DSM 44724</strain>
    </source>
</reference>
<evidence type="ECO:0000313" key="3">
    <source>
        <dbReference type="Proteomes" id="UP001145799"/>
    </source>
</evidence>
<dbReference type="Gene3D" id="2.60.40.1500">
    <property type="entry name" value="Glycosyl hydrolase domain, family 39"/>
    <property type="match status" value="1"/>
</dbReference>
<evidence type="ECO:0000313" key="1">
    <source>
        <dbReference type="EMBL" id="MDA1385077.1"/>
    </source>
</evidence>
<dbReference type="Proteomes" id="UP001183604">
    <property type="component" value="Unassembled WGS sequence"/>
</dbReference>
<dbReference type="EMBL" id="JAVDYD010000001">
    <property type="protein sequence ID" value="MDR7337471.1"/>
    <property type="molecule type" value="Genomic_DNA"/>
</dbReference>
<dbReference type="EMBL" id="JAPZVQ010000003">
    <property type="protein sequence ID" value="MDA1385077.1"/>
    <property type="molecule type" value="Genomic_DNA"/>
</dbReference>
<proteinExistence type="predicted"/>
<dbReference type="Proteomes" id="UP001145799">
    <property type="component" value="Unassembled WGS sequence"/>
</dbReference>
<reference evidence="1" key="1">
    <citation type="submission" date="2022-12" db="EMBL/GenBank/DDBJ databases">
        <title>Gycomyces niveus sp.nov., a novel actinomycete isolated from soil in Shouguang.</title>
        <authorList>
            <person name="Yang X."/>
        </authorList>
    </citation>
    <scope>NUCLEOTIDE SEQUENCE</scope>
    <source>
        <strain evidence="1">DSM 44724</strain>
    </source>
</reference>